<dbReference type="AlphaFoldDB" id="A0A5P0YWQ1"/>
<evidence type="ECO:0000313" key="1">
    <source>
        <dbReference type="EMBL" id="MQS02919.1"/>
    </source>
</evidence>
<organism evidence="1 2">
    <name type="scientific">Streptomyces alkaliterrae</name>
    <dbReference type="NCBI Taxonomy" id="2213162"/>
    <lineage>
        <taxon>Bacteria</taxon>
        <taxon>Bacillati</taxon>
        <taxon>Actinomycetota</taxon>
        <taxon>Actinomycetes</taxon>
        <taxon>Kitasatosporales</taxon>
        <taxon>Streptomycetaceae</taxon>
        <taxon>Streptomyces</taxon>
    </lineage>
</organism>
<dbReference type="Proteomes" id="UP000320857">
    <property type="component" value="Unassembled WGS sequence"/>
</dbReference>
<proteinExistence type="predicted"/>
<name>A0A5P0YWQ1_9ACTN</name>
<comment type="caution">
    <text evidence="1">The sequence shown here is derived from an EMBL/GenBank/DDBJ whole genome shotgun (WGS) entry which is preliminary data.</text>
</comment>
<dbReference type="RefSeq" id="WP_143648448.1">
    <property type="nucleotide sequence ID" value="NZ_JABJWZ010000121.1"/>
</dbReference>
<sequence>MSQPRTYPSAPVDLPLRLDVEPTPVAGCAGCAELAALRGRARAGGDMATVTDCNVLIRRHAEGHR</sequence>
<accession>A0A5P0YWQ1</accession>
<evidence type="ECO:0000313" key="2">
    <source>
        <dbReference type="Proteomes" id="UP000320857"/>
    </source>
</evidence>
<dbReference type="EMBL" id="VJYK02000124">
    <property type="protein sequence ID" value="MQS02919.1"/>
    <property type="molecule type" value="Genomic_DNA"/>
</dbReference>
<gene>
    <name evidence="1" type="ORF">FNX44_013770</name>
</gene>
<reference evidence="1 2" key="1">
    <citation type="submission" date="2019-10" db="EMBL/GenBank/DDBJ databases">
        <title>Streptomyces sp. nov., a novel actinobacterium isolated from alkaline environment.</title>
        <authorList>
            <person name="Golinska P."/>
        </authorList>
    </citation>
    <scope>NUCLEOTIDE SEQUENCE [LARGE SCALE GENOMIC DNA]</scope>
    <source>
        <strain evidence="1 2">OF1</strain>
    </source>
</reference>
<protein>
    <submittedName>
        <fullName evidence="1">Uncharacterized protein</fullName>
    </submittedName>
</protein>
<keyword evidence="2" id="KW-1185">Reference proteome</keyword>